<dbReference type="EMBL" id="AYSO01000018">
    <property type="protein sequence ID" value="KIE45776.1"/>
    <property type="molecule type" value="Genomic_DNA"/>
</dbReference>
<dbReference type="RefSeq" id="WP_039634349.1">
    <property type="nucleotide sequence ID" value="NZ_AYSO01000018.1"/>
</dbReference>
<accession>A0A0C1R5L2</accession>
<sequence>MKKRKSYQKWSWIFMVLFIVLSIYDIRFGLLGFICMGLPLFFVLRKQGKVHCSHYCPRGSLLQNFLSHISLQNNLPNKFKTKTVKNIILSFMLIMFGITMIKSGGNIRAIGFGLFRLMMSSLALGIILGIIYKPRSWCQVCPMGYGSGLIDKIIKKPTPSNHK</sequence>
<feature type="domain" description="4Fe-4S ferredoxin-type" evidence="2">
    <location>
        <begin position="29"/>
        <end position="63"/>
    </location>
</feature>
<protein>
    <submittedName>
        <fullName evidence="3">4Fe-4S binding domain protein</fullName>
    </submittedName>
</protein>
<feature type="transmembrane region" description="Helical" evidence="1">
    <location>
        <begin position="83"/>
        <end position="101"/>
    </location>
</feature>
<dbReference type="InterPro" id="IPR017896">
    <property type="entry name" value="4Fe4S_Fe-S-bd"/>
</dbReference>
<organism evidence="3 4">
    <name type="scientific">Clostridium argentinense CDC 2741</name>
    <dbReference type="NCBI Taxonomy" id="1418104"/>
    <lineage>
        <taxon>Bacteria</taxon>
        <taxon>Bacillati</taxon>
        <taxon>Bacillota</taxon>
        <taxon>Clostridia</taxon>
        <taxon>Eubacteriales</taxon>
        <taxon>Clostridiaceae</taxon>
        <taxon>Clostridium</taxon>
    </lineage>
</organism>
<dbReference type="OrthoDB" id="9786132at2"/>
<dbReference type="STRING" id="29341.RSJ17_03100"/>
<evidence type="ECO:0000313" key="3">
    <source>
        <dbReference type="EMBL" id="KIE45776.1"/>
    </source>
</evidence>
<evidence type="ECO:0000259" key="2">
    <source>
        <dbReference type="Pfam" id="PF12801"/>
    </source>
</evidence>
<feature type="domain" description="4Fe-4S ferredoxin-type" evidence="2">
    <location>
        <begin position="117"/>
        <end position="156"/>
    </location>
</feature>
<keyword evidence="4" id="KW-1185">Reference proteome</keyword>
<name>A0A0C1R5L2_9CLOT</name>
<evidence type="ECO:0000256" key="1">
    <source>
        <dbReference type="SAM" id="Phobius"/>
    </source>
</evidence>
<proteinExistence type="predicted"/>
<comment type="caution">
    <text evidence="3">The sequence shown here is derived from an EMBL/GenBank/DDBJ whole genome shotgun (WGS) entry which is preliminary data.</text>
</comment>
<feature type="transmembrane region" description="Helical" evidence="1">
    <location>
        <begin position="113"/>
        <end position="132"/>
    </location>
</feature>
<keyword evidence="1" id="KW-1133">Transmembrane helix</keyword>
<dbReference type="Proteomes" id="UP000031366">
    <property type="component" value="Unassembled WGS sequence"/>
</dbReference>
<dbReference type="AlphaFoldDB" id="A0A0C1R5L2"/>
<gene>
    <name evidence="3" type="ORF">U732_2160</name>
</gene>
<dbReference type="Pfam" id="PF12801">
    <property type="entry name" value="Fer4_5"/>
    <property type="match status" value="2"/>
</dbReference>
<feature type="transmembrane region" description="Helical" evidence="1">
    <location>
        <begin position="12"/>
        <end position="41"/>
    </location>
</feature>
<keyword evidence="1" id="KW-0812">Transmembrane</keyword>
<evidence type="ECO:0000313" key="4">
    <source>
        <dbReference type="Proteomes" id="UP000031366"/>
    </source>
</evidence>
<keyword evidence="1" id="KW-0472">Membrane</keyword>
<reference evidence="3 4" key="1">
    <citation type="journal article" date="2015" name="Infect. Genet. Evol.">
        <title>Genomic sequences of six botulinum neurotoxin-producing strains representing three clostridial species illustrate the mobility and diversity of botulinum neurotoxin genes.</title>
        <authorList>
            <person name="Smith T.J."/>
            <person name="Hill K.K."/>
            <person name="Xie G."/>
            <person name="Foley B.T."/>
            <person name="Williamson C.H."/>
            <person name="Foster J.T."/>
            <person name="Johnson S.L."/>
            <person name="Chertkov O."/>
            <person name="Teshima H."/>
            <person name="Gibbons H.S."/>
            <person name="Johnsky L.A."/>
            <person name="Karavis M.A."/>
            <person name="Smith L.A."/>
        </authorList>
    </citation>
    <scope>NUCLEOTIDE SEQUENCE [LARGE SCALE GENOMIC DNA]</scope>
    <source>
        <strain evidence="3 4">CDC 2741</strain>
    </source>
</reference>